<dbReference type="InterPro" id="IPR039426">
    <property type="entry name" value="TonB-dep_rcpt-like"/>
</dbReference>
<comment type="caution">
    <text evidence="12">The sequence shown here is derived from an EMBL/GenBank/DDBJ whole genome shotgun (WGS) entry which is preliminary data.</text>
</comment>
<accession>A0A4R4DTJ1</accession>
<feature type="chain" id="PRO_5020591385" evidence="9">
    <location>
        <begin position="26"/>
        <end position="681"/>
    </location>
</feature>
<name>A0A4R4DTJ1_9PROT</name>
<dbReference type="Pfam" id="PF00593">
    <property type="entry name" value="TonB_dep_Rec_b-barrel"/>
    <property type="match status" value="1"/>
</dbReference>
<evidence type="ECO:0000256" key="4">
    <source>
        <dbReference type="ARBA" id="ARBA00022692"/>
    </source>
</evidence>
<keyword evidence="12" id="KW-0675">Receptor</keyword>
<dbReference type="SUPFAM" id="SSF56935">
    <property type="entry name" value="Porins"/>
    <property type="match status" value="1"/>
</dbReference>
<dbReference type="Pfam" id="PF07715">
    <property type="entry name" value="Plug"/>
    <property type="match status" value="1"/>
</dbReference>
<keyword evidence="9" id="KW-0732">Signal</keyword>
<keyword evidence="6 8" id="KW-0472">Membrane</keyword>
<keyword evidence="13" id="KW-1185">Reference proteome</keyword>
<dbReference type="GO" id="GO:0015344">
    <property type="term" value="F:siderophore uptake transmembrane transporter activity"/>
    <property type="evidence" value="ECO:0007669"/>
    <property type="project" value="TreeGrafter"/>
</dbReference>
<evidence type="ECO:0000313" key="13">
    <source>
        <dbReference type="Proteomes" id="UP000295023"/>
    </source>
</evidence>
<dbReference type="PANTHER" id="PTHR30069">
    <property type="entry name" value="TONB-DEPENDENT OUTER MEMBRANE RECEPTOR"/>
    <property type="match status" value="1"/>
</dbReference>
<evidence type="ECO:0000259" key="11">
    <source>
        <dbReference type="Pfam" id="PF07715"/>
    </source>
</evidence>
<keyword evidence="2" id="KW-0813">Transport</keyword>
<dbReference type="EMBL" id="SKBM01000002">
    <property type="protein sequence ID" value="TCZ66144.1"/>
    <property type="molecule type" value="Genomic_DNA"/>
</dbReference>
<evidence type="ECO:0000256" key="9">
    <source>
        <dbReference type="SAM" id="SignalP"/>
    </source>
</evidence>
<dbReference type="RefSeq" id="WP_132284562.1">
    <property type="nucleotide sequence ID" value="NZ_SKBM01000002.1"/>
</dbReference>
<evidence type="ECO:0000256" key="3">
    <source>
        <dbReference type="ARBA" id="ARBA00022452"/>
    </source>
</evidence>
<sequence length="681" mass="73104">MGRARGRWSLGLGLGMALLGGMATAQEAELPAIQVTGQAPQPEAASEVFVPREALQARPIGRTGEILEAAPGLVVTQHSGEGKANQYFLRGFNLDHGTDLAIRVDGMPVNMPTHAHGQGYADLTFLIPELLAGLQVRKGPYVADEGDFATAGALRLDLIDSLDRPFVQGTAGSFGYWRGLAMGSRALGNGTLLAAGEVATYDGPWHRPDDLTRLNGVLRYSQGSALEGFTLTGMAHAGRWHATDQVPARAVSAGGIDRFGTLDPSDGGRAQRFSLSGRWTTTGEWGTTRVSAHAIRSVLDLYNNFTYVLDDPVNGDQFHQRDRRWVLGGEVVHAVPWTAWGRAAETRIGLQTRHDAIRLGLSRTAARAFVSPVRDDVVSEHTAGVFTDTTFRPAPWMRLTGGLRTDWAGGRVGSDLAANSGSAGAWIASPKAGLVLGPWWATEFFLNAGTGFHSNDLRGATIRVDPTDRLTPLTRVPLLVRARGAEIGLATRALPGLDSRLAFFVLELGSEIVFLGDAGTTEPSRASRRIGVEWTNRWQATEALALDLDLAATRARFTQYDPAGSHIPGAPNLVLAAGASWDQGPGWFGGARFRLFGPRPLTEDGQVRSDATALVNARLGYRLENGVTLRLDAFNLLDSRASQIDYHYTSRLPGEPAEGVADRHFHPVEPLAVRFSVAAAL</sequence>
<reference evidence="12 13" key="1">
    <citation type="submission" date="2019-03" db="EMBL/GenBank/DDBJ databases">
        <title>Paracraurococcus aquatilis NE82 genome sequence.</title>
        <authorList>
            <person name="Zhao Y."/>
            <person name="Du Z."/>
        </authorList>
    </citation>
    <scope>NUCLEOTIDE SEQUENCE [LARGE SCALE GENOMIC DNA]</scope>
    <source>
        <strain evidence="12 13">NE82</strain>
    </source>
</reference>
<dbReference type="OrthoDB" id="99480at2"/>
<dbReference type="InterPro" id="IPR036942">
    <property type="entry name" value="Beta-barrel_TonB_sf"/>
</dbReference>
<dbReference type="InterPro" id="IPR012910">
    <property type="entry name" value="Plug_dom"/>
</dbReference>
<feature type="domain" description="TonB-dependent receptor-like beta-barrel" evidence="10">
    <location>
        <begin position="237"/>
        <end position="636"/>
    </location>
</feature>
<dbReference type="Proteomes" id="UP000295023">
    <property type="component" value="Unassembled WGS sequence"/>
</dbReference>
<feature type="domain" description="TonB-dependent receptor plug" evidence="11">
    <location>
        <begin position="49"/>
        <end position="153"/>
    </location>
</feature>
<comment type="subcellular location">
    <subcellularLocation>
        <location evidence="1">Cell outer membrane</location>
        <topology evidence="1">Multi-pass membrane protein</topology>
    </subcellularLocation>
</comment>
<feature type="signal peptide" evidence="9">
    <location>
        <begin position="1"/>
        <end position="25"/>
    </location>
</feature>
<evidence type="ECO:0000256" key="1">
    <source>
        <dbReference type="ARBA" id="ARBA00004571"/>
    </source>
</evidence>
<keyword evidence="5 8" id="KW-0798">TonB box</keyword>
<keyword evidence="4" id="KW-0812">Transmembrane</keyword>
<gene>
    <name evidence="12" type="ORF">EXY23_03455</name>
</gene>
<dbReference type="GO" id="GO:0044718">
    <property type="term" value="P:siderophore transmembrane transport"/>
    <property type="evidence" value="ECO:0007669"/>
    <property type="project" value="TreeGrafter"/>
</dbReference>
<dbReference type="InterPro" id="IPR000531">
    <property type="entry name" value="Beta-barrel_TonB"/>
</dbReference>
<comment type="similarity">
    <text evidence="8">Belongs to the TonB-dependent receptor family.</text>
</comment>
<evidence type="ECO:0000313" key="12">
    <source>
        <dbReference type="EMBL" id="TCZ66144.1"/>
    </source>
</evidence>
<evidence type="ECO:0000256" key="5">
    <source>
        <dbReference type="ARBA" id="ARBA00023077"/>
    </source>
</evidence>
<evidence type="ECO:0000256" key="8">
    <source>
        <dbReference type="RuleBase" id="RU003357"/>
    </source>
</evidence>
<dbReference type="AlphaFoldDB" id="A0A4R4DTJ1"/>
<dbReference type="Gene3D" id="2.170.130.10">
    <property type="entry name" value="TonB-dependent receptor, plug domain"/>
    <property type="match status" value="1"/>
</dbReference>
<dbReference type="PANTHER" id="PTHR30069:SF36">
    <property type="entry name" value="BLL6948 PROTEIN"/>
    <property type="match status" value="1"/>
</dbReference>
<evidence type="ECO:0000256" key="7">
    <source>
        <dbReference type="ARBA" id="ARBA00023237"/>
    </source>
</evidence>
<organism evidence="12 13">
    <name type="scientific">Roseicella aquatilis</name>
    <dbReference type="NCBI Taxonomy" id="2527868"/>
    <lineage>
        <taxon>Bacteria</taxon>
        <taxon>Pseudomonadati</taxon>
        <taxon>Pseudomonadota</taxon>
        <taxon>Alphaproteobacteria</taxon>
        <taxon>Acetobacterales</taxon>
        <taxon>Roseomonadaceae</taxon>
        <taxon>Roseicella</taxon>
    </lineage>
</organism>
<dbReference type="Gene3D" id="2.40.170.20">
    <property type="entry name" value="TonB-dependent receptor, beta-barrel domain"/>
    <property type="match status" value="1"/>
</dbReference>
<dbReference type="GO" id="GO:0009279">
    <property type="term" value="C:cell outer membrane"/>
    <property type="evidence" value="ECO:0007669"/>
    <property type="project" value="UniProtKB-SubCell"/>
</dbReference>
<evidence type="ECO:0000256" key="6">
    <source>
        <dbReference type="ARBA" id="ARBA00023136"/>
    </source>
</evidence>
<proteinExistence type="inferred from homology"/>
<protein>
    <submittedName>
        <fullName evidence="12">TonB-dependent receptor</fullName>
    </submittedName>
</protein>
<keyword evidence="3" id="KW-1134">Transmembrane beta strand</keyword>
<evidence type="ECO:0000256" key="2">
    <source>
        <dbReference type="ARBA" id="ARBA00022448"/>
    </source>
</evidence>
<evidence type="ECO:0000259" key="10">
    <source>
        <dbReference type="Pfam" id="PF00593"/>
    </source>
</evidence>
<dbReference type="InterPro" id="IPR037066">
    <property type="entry name" value="Plug_dom_sf"/>
</dbReference>
<keyword evidence="7" id="KW-0998">Cell outer membrane</keyword>